<dbReference type="STRING" id="448386.A0A2V3J152"/>
<keyword evidence="3" id="KW-0325">Glycoprotein</keyword>
<protein>
    <submittedName>
        <fullName evidence="6">Chorion peroxidase</fullName>
    </submittedName>
</protein>
<keyword evidence="4" id="KW-0349">Heme</keyword>
<gene>
    <name evidence="6" type="ORF">BWQ96_02088</name>
</gene>
<evidence type="ECO:0000256" key="3">
    <source>
        <dbReference type="ARBA" id="ARBA00023180"/>
    </source>
</evidence>
<dbReference type="OrthoDB" id="823504at2759"/>
<dbReference type="InterPro" id="IPR019791">
    <property type="entry name" value="Haem_peroxidase_animal"/>
</dbReference>
<dbReference type="SUPFAM" id="SSF48113">
    <property type="entry name" value="Heme-dependent peroxidases"/>
    <property type="match status" value="1"/>
</dbReference>
<proteinExistence type="predicted"/>
<dbReference type="AlphaFoldDB" id="A0A2V3J152"/>
<keyword evidence="4" id="KW-0408">Iron</keyword>
<keyword evidence="4" id="KW-0479">Metal-binding</keyword>
<evidence type="ECO:0000256" key="5">
    <source>
        <dbReference type="SAM" id="SignalP"/>
    </source>
</evidence>
<feature type="chain" id="PRO_5015957637" evidence="5">
    <location>
        <begin position="22"/>
        <end position="700"/>
    </location>
</feature>
<evidence type="ECO:0000256" key="4">
    <source>
        <dbReference type="PIRSR" id="PIRSR619791-2"/>
    </source>
</evidence>
<dbReference type="PANTHER" id="PTHR11475:SF4">
    <property type="entry name" value="CHORION PEROXIDASE"/>
    <property type="match status" value="1"/>
</dbReference>
<reference evidence="6 7" key="1">
    <citation type="journal article" date="2018" name="Mol. Biol. Evol.">
        <title>Analysis of the draft genome of the red seaweed Gracilariopsis chorda provides insights into genome size evolution in Rhodophyta.</title>
        <authorList>
            <person name="Lee J."/>
            <person name="Yang E.C."/>
            <person name="Graf L."/>
            <person name="Yang J.H."/>
            <person name="Qiu H."/>
            <person name="Zel Zion U."/>
            <person name="Chan C.X."/>
            <person name="Stephens T.G."/>
            <person name="Weber A.P.M."/>
            <person name="Boo G.H."/>
            <person name="Boo S.M."/>
            <person name="Kim K.M."/>
            <person name="Shin Y."/>
            <person name="Jung M."/>
            <person name="Lee S.J."/>
            <person name="Yim H.S."/>
            <person name="Lee J.H."/>
            <person name="Bhattacharya D."/>
            <person name="Yoon H.S."/>
        </authorList>
    </citation>
    <scope>NUCLEOTIDE SEQUENCE [LARGE SCALE GENOMIC DNA]</scope>
    <source>
        <strain evidence="6 7">SKKU-2015</strain>
        <tissue evidence="6">Whole body</tissue>
    </source>
</reference>
<keyword evidence="2" id="KW-0964">Secreted</keyword>
<dbReference type="InterPro" id="IPR010255">
    <property type="entry name" value="Haem_peroxidase_sf"/>
</dbReference>
<dbReference type="GO" id="GO:0005576">
    <property type="term" value="C:extracellular region"/>
    <property type="evidence" value="ECO:0007669"/>
    <property type="project" value="UniProtKB-SubCell"/>
</dbReference>
<dbReference type="GO" id="GO:0004601">
    <property type="term" value="F:peroxidase activity"/>
    <property type="evidence" value="ECO:0007669"/>
    <property type="project" value="UniProtKB-KW"/>
</dbReference>
<dbReference type="GO" id="GO:0006979">
    <property type="term" value="P:response to oxidative stress"/>
    <property type="evidence" value="ECO:0007669"/>
    <property type="project" value="InterPro"/>
</dbReference>
<dbReference type="EMBL" id="NBIV01000016">
    <property type="protein sequence ID" value="PXF48136.1"/>
    <property type="molecule type" value="Genomic_DNA"/>
</dbReference>
<dbReference type="Pfam" id="PF03098">
    <property type="entry name" value="An_peroxidase"/>
    <property type="match status" value="1"/>
</dbReference>
<dbReference type="Proteomes" id="UP000247409">
    <property type="component" value="Unassembled WGS sequence"/>
</dbReference>
<feature type="binding site" description="axial binding residue" evidence="4">
    <location>
        <position position="483"/>
    </location>
    <ligand>
        <name>heme b</name>
        <dbReference type="ChEBI" id="CHEBI:60344"/>
    </ligand>
    <ligandPart>
        <name>Fe</name>
        <dbReference type="ChEBI" id="CHEBI:18248"/>
    </ligandPart>
</feature>
<accession>A0A2V3J152</accession>
<dbReference type="PRINTS" id="PR00457">
    <property type="entry name" value="ANPEROXIDASE"/>
</dbReference>
<keyword evidence="6" id="KW-0560">Oxidoreductase</keyword>
<comment type="subcellular location">
    <subcellularLocation>
        <location evidence="1">Secreted</location>
    </subcellularLocation>
</comment>
<evidence type="ECO:0000256" key="2">
    <source>
        <dbReference type="ARBA" id="ARBA00022525"/>
    </source>
</evidence>
<dbReference type="GO" id="GO:0020037">
    <property type="term" value="F:heme binding"/>
    <property type="evidence" value="ECO:0007669"/>
    <property type="project" value="InterPro"/>
</dbReference>
<organism evidence="6 7">
    <name type="scientific">Gracilariopsis chorda</name>
    <dbReference type="NCBI Taxonomy" id="448386"/>
    <lineage>
        <taxon>Eukaryota</taxon>
        <taxon>Rhodophyta</taxon>
        <taxon>Florideophyceae</taxon>
        <taxon>Rhodymeniophycidae</taxon>
        <taxon>Gracilariales</taxon>
        <taxon>Gracilariaceae</taxon>
        <taxon>Gracilariopsis</taxon>
    </lineage>
</organism>
<dbReference type="Gene3D" id="1.10.640.10">
    <property type="entry name" value="Haem peroxidase domain superfamily, animal type"/>
    <property type="match status" value="1"/>
</dbReference>
<keyword evidence="7" id="KW-1185">Reference proteome</keyword>
<feature type="signal peptide" evidence="5">
    <location>
        <begin position="1"/>
        <end position="21"/>
    </location>
</feature>
<dbReference type="PANTHER" id="PTHR11475">
    <property type="entry name" value="OXIDASE/PEROXIDASE"/>
    <property type="match status" value="1"/>
</dbReference>
<dbReference type="PROSITE" id="PS50292">
    <property type="entry name" value="PEROXIDASE_3"/>
    <property type="match status" value="1"/>
</dbReference>
<name>A0A2V3J152_9FLOR</name>
<evidence type="ECO:0000313" key="6">
    <source>
        <dbReference type="EMBL" id="PXF48136.1"/>
    </source>
</evidence>
<keyword evidence="5" id="KW-0732">Signal</keyword>
<keyword evidence="6" id="KW-0575">Peroxidase</keyword>
<comment type="caution">
    <text evidence="6">The sequence shown here is derived from an EMBL/GenBank/DDBJ whole genome shotgun (WGS) entry which is preliminary data.</text>
</comment>
<sequence>MARPPILFLALFILLLSDTSGNRLNQNFRRNSFAFRRPVADRFRASNLLNFPSAIPLLFGNTISQFQLVGRRQVQITRGRSEKALITMYQRRRRYISYLVFTIQHHDNYTFPVPMTGATFIVRAQMRRRTPYLKITFRGRPIRTSRKLQRSRNIYATALVRTMLENAQLVLGVRRCSRTIATITGVCNNPHIQTAGITNALQLHPWKGPVLSLSADLPNPRTVSNTLCKTTSEKLAPNKINFLLIVFGQFIDHDIALTPSGDTSNTDASFRMPENDPGQGTMHFLRSDPLPLLPEECCNKPYKPDSGEKRQFNRITSFIDGSAIYGSDYERSMALRRFKNGKLILVKDNNEEMLPRNSKRILHYTVENANKHRNTHLFVSGDIRTNENPFLAAMHTLFAREHNRICDELIQALRRRWKARQTDEWLYQQARRIVIAEIQNIVYHEFLPAVLGNNTLKQYNGYNLRADASMDILFSTVAYRWGHTTIPDTVQTRTLKNETKSHRLQDLFFNPSKFAELDIESWLLGAMHQTPLAVDLEVADSVRDFLFNPDRRAVLDLTALNIQRGRDHLLPSYTAALKAYGVKSNGHALGNIPMSLRTKIQEVYSSPNKIDVFIGGLAETPVHGSLLGPLFHTVVIDQFERLRDGDRFYYENIQWGRFMTTLPIVRKIKSHNVRLKDIIQANTRIRDQHMPNPGRAMRTA</sequence>
<dbReference type="GO" id="GO:0046872">
    <property type="term" value="F:metal ion binding"/>
    <property type="evidence" value="ECO:0007669"/>
    <property type="project" value="UniProtKB-KW"/>
</dbReference>
<evidence type="ECO:0000313" key="7">
    <source>
        <dbReference type="Proteomes" id="UP000247409"/>
    </source>
</evidence>
<evidence type="ECO:0000256" key="1">
    <source>
        <dbReference type="ARBA" id="ARBA00004613"/>
    </source>
</evidence>
<dbReference type="InterPro" id="IPR037120">
    <property type="entry name" value="Haem_peroxidase_sf_animal"/>
</dbReference>